<dbReference type="InterPro" id="IPR043128">
    <property type="entry name" value="Rev_trsase/Diguanyl_cyclase"/>
</dbReference>
<dbReference type="EC" id="2.7.7.7" evidence="2"/>
<dbReference type="InterPro" id="IPR043502">
    <property type="entry name" value="DNA/RNA_pol_sf"/>
</dbReference>
<evidence type="ECO:0000313" key="5">
    <source>
        <dbReference type="Proteomes" id="UP000095209"/>
    </source>
</evidence>
<dbReference type="GO" id="GO:0006281">
    <property type="term" value="P:DNA repair"/>
    <property type="evidence" value="ECO:0007669"/>
    <property type="project" value="UniProtKB-UniRule"/>
</dbReference>
<organism evidence="4 5">
    <name type="scientific">Bacillus solimangrovi</name>
    <dbReference type="NCBI Taxonomy" id="1305675"/>
    <lineage>
        <taxon>Bacteria</taxon>
        <taxon>Bacillati</taxon>
        <taxon>Bacillota</taxon>
        <taxon>Bacilli</taxon>
        <taxon>Bacillales</taxon>
        <taxon>Bacillaceae</taxon>
        <taxon>Bacillus</taxon>
    </lineage>
</organism>
<dbReference type="HAMAP" id="MF_01113">
    <property type="entry name" value="DNApol_IV"/>
    <property type="match status" value="1"/>
</dbReference>
<dbReference type="InterPro" id="IPR022880">
    <property type="entry name" value="DNApol_IV"/>
</dbReference>
<dbReference type="Pfam" id="PF00817">
    <property type="entry name" value="IMS"/>
    <property type="match status" value="1"/>
</dbReference>
<evidence type="ECO:0000256" key="2">
    <source>
        <dbReference type="HAMAP-Rule" id="MF_01113"/>
    </source>
</evidence>
<dbReference type="OrthoDB" id="9808813at2"/>
<feature type="binding site" evidence="2">
    <location>
        <position position="106"/>
    </location>
    <ligand>
        <name>Mg(2+)</name>
        <dbReference type="ChEBI" id="CHEBI:18420"/>
    </ligand>
</feature>
<dbReference type="NCBIfam" id="NF002848">
    <property type="entry name" value="PRK03103.1"/>
    <property type="match status" value="1"/>
</dbReference>
<comment type="catalytic activity">
    <reaction evidence="2">
        <text>DNA(n) + a 2'-deoxyribonucleoside 5'-triphosphate = DNA(n+1) + diphosphate</text>
        <dbReference type="Rhea" id="RHEA:22508"/>
        <dbReference type="Rhea" id="RHEA-COMP:17339"/>
        <dbReference type="Rhea" id="RHEA-COMP:17340"/>
        <dbReference type="ChEBI" id="CHEBI:33019"/>
        <dbReference type="ChEBI" id="CHEBI:61560"/>
        <dbReference type="ChEBI" id="CHEBI:173112"/>
        <dbReference type="EC" id="2.7.7.7"/>
    </reaction>
</comment>
<dbReference type="GO" id="GO:0000287">
    <property type="term" value="F:magnesium ion binding"/>
    <property type="evidence" value="ECO:0007669"/>
    <property type="project" value="UniProtKB-UniRule"/>
</dbReference>
<keyword evidence="2" id="KW-0239">DNA-directed DNA polymerase</keyword>
<dbReference type="STRING" id="1305675.BFG57_07710"/>
<dbReference type="Proteomes" id="UP000095209">
    <property type="component" value="Unassembled WGS sequence"/>
</dbReference>
<evidence type="ECO:0000313" key="4">
    <source>
        <dbReference type="EMBL" id="OEH94574.1"/>
    </source>
</evidence>
<keyword evidence="2" id="KW-0548">Nucleotidyltransferase</keyword>
<dbReference type="RefSeq" id="WP_069715508.1">
    <property type="nucleotide sequence ID" value="NZ_MJEH01000001.1"/>
</dbReference>
<dbReference type="PROSITE" id="PS50173">
    <property type="entry name" value="UMUC"/>
    <property type="match status" value="1"/>
</dbReference>
<keyword evidence="5" id="KW-1185">Reference proteome</keyword>
<dbReference type="SUPFAM" id="SSF100879">
    <property type="entry name" value="Lesion bypass DNA polymerase (Y-family), little finger domain"/>
    <property type="match status" value="1"/>
</dbReference>
<dbReference type="GO" id="GO:0003887">
    <property type="term" value="F:DNA-directed DNA polymerase activity"/>
    <property type="evidence" value="ECO:0007669"/>
    <property type="project" value="UniProtKB-UniRule"/>
</dbReference>
<dbReference type="PANTHER" id="PTHR11076:SF35">
    <property type="entry name" value="DNA REPAIR PROTEIN HOMOLOG YOBH"/>
    <property type="match status" value="1"/>
</dbReference>
<feature type="domain" description="UmuC" evidence="3">
    <location>
        <begin position="6"/>
        <end position="191"/>
    </location>
</feature>
<dbReference type="GO" id="GO:0003684">
    <property type="term" value="F:damaged DNA binding"/>
    <property type="evidence" value="ECO:0007669"/>
    <property type="project" value="InterPro"/>
</dbReference>
<comment type="subunit">
    <text evidence="2">Monomer.</text>
</comment>
<keyword evidence="2" id="KW-0235">DNA replication</keyword>
<keyword evidence="2" id="KW-0479">Metal-binding</keyword>
<reference evidence="4 5" key="1">
    <citation type="submission" date="2016-08" db="EMBL/GenBank/DDBJ databases">
        <title>Genome of Bacillus solimangrovi GH2-4.</title>
        <authorList>
            <person name="Lim S."/>
            <person name="Kim B.-C."/>
        </authorList>
    </citation>
    <scope>NUCLEOTIDE SEQUENCE [LARGE SCALE GENOMIC DNA]</scope>
    <source>
        <strain evidence="4 5">GH2-4</strain>
    </source>
</reference>
<dbReference type="InterPro" id="IPR036775">
    <property type="entry name" value="DNA_pol_Y-fam_lit_finger_sf"/>
</dbReference>
<dbReference type="GO" id="GO:0009432">
    <property type="term" value="P:SOS response"/>
    <property type="evidence" value="ECO:0007669"/>
    <property type="project" value="TreeGrafter"/>
</dbReference>
<dbReference type="CDD" id="cd01700">
    <property type="entry name" value="PolY_Pol_V_umuC"/>
    <property type="match status" value="1"/>
</dbReference>
<dbReference type="SUPFAM" id="SSF56672">
    <property type="entry name" value="DNA/RNA polymerases"/>
    <property type="match status" value="1"/>
</dbReference>
<dbReference type="Gene3D" id="3.30.1490.100">
    <property type="entry name" value="DNA polymerase, Y-family, little finger domain"/>
    <property type="match status" value="1"/>
</dbReference>
<keyword evidence="2" id="KW-0238">DNA-binding</keyword>
<dbReference type="EMBL" id="MJEH01000001">
    <property type="protein sequence ID" value="OEH94574.1"/>
    <property type="molecule type" value="Genomic_DNA"/>
</dbReference>
<comment type="subcellular location">
    <subcellularLocation>
        <location evidence="2">Cytoplasm</location>
    </subcellularLocation>
</comment>
<protein>
    <recommendedName>
        <fullName evidence="2">DNA polymerase IV</fullName>
        <shortName evidence="2">Pol IV</shortName>
        <ecNumber evidence="2">2.7.7.7</ecNumber>
    </recommendedName>
</protein>
<comment type="caution">
    <text evidence="4">The sequence shown here is derived from an EMBL/GenBank/DDBJ whole genome shotgun (WGS) entry which is preliminary data.</text>
</comment>
<comment type="function">
    <text evidence="2">Poorly processive, error-prone DNA polymerase involved in untargeted mutagenesis. Copies undamaged DNA at stalled replication forks, which arise in vivo from mismatched or misaligned primer ends. These misaligned primers can be extended by PolIV. Exhibits no 3'-5' exonuclease (proofreading) activity. May be involved in translesional synthesis, in conjunction with the beta clamp from PolIII.</text>
</comment>
<keyword evidence="2" id="KW-0515">Mutator protein</keyword>
<sequence>MVKKVIFLIDMQSFYASVEKVANPALQNKPVIVSGDPERRSGIILAACPLAKKYGVKTAESLREAQLKCPEAAIVRPRMQLYIDMSYEITTILEQFTDLVEVFSIDEQFIDVTGSQKLFGDPLAIARQVQQAIFEKTGIYGRIGIGPNKVLAKMACDAFAKKNEEGIFQLDHSNMKEALWPLPIGNMFGVGRKMERHLQKMAILKIGHLANYPIHFLKKRWGINGEVLWQTANGIDYSPVSPNTHHQQKAIGHHMTLPRDYETLEDIKVILLELSEEVARRARSHGYRGHTVSVGVRGASFDFPTGFHRQIKLGCQTNFGMDIFQAAFELFCKHWDHSSIRSAGVTLSQLQSEGPYQLSLFDHSLKKERLNDAMDNIYAKYGATALMRASSLTKAGQVHVRAEKIGGHYK</sequence>
<dbReference type="GO" id="GO:0006261">
    <property type="term" value="P:DNA-templated DNA replication"/>
    <property type="evidence" value="ECO:0007669"/>
    <property type="project" value="UniProtKB-UniRule"/>
</dbReference>
<dbReference type="InterPro" id="IPR050116">
    <property type="entry name" value="DNA_polymerase-Y"/>
</dbReference>
<keyword evidence="2" id="KW-0460">Magnesium</keyword>
<accession>A0A1E5LKG8</accession>
<keyword evidence="2" id="KW-0808">Transferase</keyword>
<keyword evidence="2" id="KW-0963">Cytoplasm</keyword>
<keyword evidence="2" id="KW-0227">DNA damage</keyword>
<evidence type="ECO:0000259" key="3">
    <source>
        <dbReference type="PROSITE" id="PS50173"/>
    </source>
</evidence>
<dbReference type="PANTHER" id="PTHR11076">
    <property type="entry name" value="DNA REPAIR POLYMERASE UMUC / TRANSFERASE FAMILY MEMBER"/>
    <property type="match status" value="1"/>
</dbReference>
<feature type="site" description="Substrate discrimination" evidence="2">
    <location>
        <position position="15"/>
    </location>
</feature>
<dbReference type="InterPro" id="IPR001126">
    <property type="entry name" value="UmuC"/>
</dbReference>
<dbReference type="GO" id="GO:0042276">
    <property type="term" value="P:error-prone translesion synthesis"/>
    <property type="evidence" value="ECO:0007669"/>
    <property type="project" value="TreeGrafter"/>
</dbReference>
<feature type="active site" evidence="2">
    <location>
        <position position="107"/>
    </location>
</feature>
<dbReference type="AlphaFoldDB" id="A0A1E5LKG8"/>
<dbReference type="Pfam" id="PF11799">
    <property type="entry name" value="IMS_C"/>
    <property type="match status" value="1"/>
</dbReference>
<dbReference type="Gene3D" id="1.10.150.20">
    <property type="entry name" value="5' to 3' exonuclease, C-terminal subdomain"/>
    <property type="match status" value="1"/>
</dbReference>
<comment type="cofactor">
    <cofactor evidence="2">
        <name>Mg(2+)</name>
        <dbReference type="ChEBI" id="CHEBI:18420"/>
    </cofactor>
    <text evidence="2">Binds 2 magnesium ions per subunit.</text>
</comment>
<gene>
    <name evidence="4" type="primary">polYB</name>
    <name evidence="2" type="synonym">dinB</name>
    <name evidence="4" type="ORF">BFG57_07710</name>
</gene>
<dbReference type="Gene3D" id="3.40.1170.60">
    <property type="match status" value="1"/>
</dbReference>
<keyword evidence="2" id="KW-0234">DNA repair</keyword>
<feature type="binding site" evidence="2">
    <location>
        <position position="10"/>
    </location>
    <ligand>
        <name>Mg(2+)</name>
        <dbReference type="ChEBI" id="CHEBI:18420"/>
    </ligand>
</feature>
<dbReference type="GO" id="GO:0005829">
    <property type="term" value="C:cytosol"/>
    <property type="evidence" value="ECO:0007669"/>
    <property type="project" value="TreeGrafter"/>
</dbReference>
<proteinExistence type="inferred from homology"/>
<name>A0A1E5LKG8_9BACI</name>
<comment type="similarity">
    <text evidence="1 2">Belongs to the DNA polymerase type-Y family.</text>
</comment>
<evidence type="ECO:0000256" key="1">
    <source>
        <dbReference type="ARBA" id="ARBA00010945"/>
    </source>
</evidence>
<dbReference type="Gene3D" id="3.30.70.270">
    <property type="match status" value="1"/>
</dbReference>
<dbReference type="InterPro" id="IPR017961">
    <property type="entry name" value="DNA_pol_Y-fam_little_finger"/>
</dbReference>